<dbReference type="InterPro" id="IPR029063">
    <property type="entry name" value="SAM-dependent_MTases_sf"/>
</dbReference>
<evidence type="ECO:0000259" key="2">
    <source>
        <dbReference type="Pfam" id="PF08241"/>
    </source>
</evidence>
<accession>A0AAV5RMX5</accession>
<reference evidence="3 4" key="1">
    <citation type="journal article" date="2023" name="Elife">
        <title>Identification of key yeast species and microbe-microbe interactions impacting larval growth of Drosophila in the wild.</title>
        <authorList>
            <person name="Mure A."/>
            <person name="Sugiura Y."/>
            <person name="Maeda R."/>
            <person name="Honda K."/>
            <person name="Sakurai N."/>
            <person name="Takahashi Y."/>
            <person name="Watada M."/>
            <person name="Katoh T."/>
            <person name="Gotoh A."/>
            <person name="Gotoh Y."/>
            <person name="Taniguchi I."/>
            <person name="Nakamura K."/>
            <person name="Hayashi T."/>
            <person name="Katayama T."/>
            <person name="Uemura T."/>
            <person name="Hattori Y."/>
        </authorList>
    </citation>
    <scope>NUCLEOTIDE SEQUENCE [LARGE SCALE GENOMIC DNA]</scope>
    <source>
        <strain evidence="3 4">SB-73</strain>
    </source>
</reference>
<proteinExistence type="predicted"/>
<dbReference type="SUPFAM" id="SSF53335">
    <property type="entry name" value="S-adenosyl-L-methionine-dependent methyltransferases"/>
    <property type="match status" value="1"/>
</dbReference>
<feature type="domain" description="Methyltransferase type 11" evidence="2">
    <location>
        <begin position="19"/>
        <end position="119"/>
    </location>
</feature>
<comment type="caution">
    <text evidence="3">The sequence shown here is derived from an EMBL/GenBank/DDBJ whole genome shotgun (WGS) entry which is preliminary data.</text>
</comment>
<keyword evidence="4" id="KW-1185">Reference proteome</keyword>
<dbReference type="PANTHER" id="PTHR43861">
    <property type="entry name" value="TRANS-ACONITATE 2-METHYLTRANSFERASE-RELATED"/>
    <property type="match status" value="1"/>
</dbReference>
<evidence type="ECO:0000313" key="3">
    <source>
        <dbReference type="EMBL" id="GMM52876.1"/>
    </source>
</evidence>
<evidence type="ECO:0000256" key="1">
    <source>
        <dbReference type="ARBA" id="ARBA00022679"/>
    </source>
</evidence>
<protein>
    <recommendedName>
        <fullName evidence="2">Methyltransferase type 11 domain-containing protein</fullName>
    </recommendedName>
</protein>
<dbReference type="AlphaFoldDB" id="A0AAV5RMX5"/>
<dbReference type="Pfam" id="PF08241">
    <property type="entry name" value="Methyltransf_11"/>
    <property type="match status" value="1"/>
</dbReference>
<gene>
    <name evidence="3" type="ORF">DASB73_038390</name>
</gene>
<dbReference type="Proteomes" id="UP001362899">
    <property type="component" value="Unassembled WGS sequence"/>
</dbReference>
<dbReference type="EMBL" id="BTGC01000008">
    <property type="protein sequence ID" value="GMM52876.1"/>
    <property type="molecule type" value="Genomic_DNA"/>
</dbReference>
<dbReference type="GO" id="GO:0008757">
    <property type="term" value="F:S-adenosylmethionine-dependent methyltransferase activity"/>
    <property type="evidence" value="ECO:0007669"/>
    <property type="project" value="InterPro"/>
</dbReference>
<sequence length="177" mass="19714">MAAEYVLDNIQLNPTDIVLDFGCGKHGGVSKSLLQHVSRIISSDVELDAVNKLNTRFKDQGLISSEAVAVLNSELESKYSDYFDLAVAGLVFHHIEDDQQFAEIQLIYRLLKPGGKLAIIDLQKQEEMNINGIDVDKLNDRVQAAGLDISVSQRWRRVKLPSKKKAYLHVIVATKPA</sequence>
<organism evidence="3 4">
    <name type="scientific">Starmerella bacillaris</name>
    <name type="common">Yeast</name>
    <name type="synonym">Candida zemplinina</name>
    <dbReference type="NCBI Taxonomy" id="1247836"/>
    <lineage>
        <taxon>Eukaryota</taxon>
        <taxon>Fungi</taxon>
        <taxon>Dikarya</taxon>
        <taxon>Ascomycota</taxon>
        <taxon>Saccharomycotina</taxon>
        <taxon>Dipodascomycetes</taxon>
        <taxon>Dipodascales</taxon>
        <taxon>Trichomonascaceae</taxon>
        <taxon>Starmerella</taxon>
    </lineage>
</organism>
<dbReference type="CDD" id="cd02440">
    <property type="entry name" value="AdoMet_MTases"/>
    <property type="match status" value="1"/>
</dbReference>
<evidence type="ECO:0000313" key="4">
    <source>
        <dbReference type="Proteomes" id="UP001362899"/>
    </source>
</evidence>
<dbReference type="InterPro" id="IPR013216">
    <property type="entry name" value="Methyltransf_11"/>
</dbReference>
<name>A0AAV5RMX5_STABA</name>
<dbReference type="Gene3D" id="3.40.50.150">
    <property type="entry name" value="Vaccinia Virus protein VP39"/>
    <property type="match status" value="1"/>
</dbReference>
<keyword evidence="1" id="KW-0808">Transferase</keyword>
<dbReference type="PANTHER" id="PTHR43861:SF3">
    <property type="entry name" value="PUTATIVE (AFU_ORTHOLOGUE AFUA_2G14390)-RELATED"/>
    <property type="match status" value="1"/>
</dbReference>